<accession>A0A6C0BL96</accession>
<sequence>MSIKFTEKSADLIEHRLWIHDHAPTQLNQIIGNPMIIDTLTSCLKNNQIPNLIFCGPNGSGKTITAKILVQEYLGTFYRNCNMEIIGSIYRGKNVVTEKSDKKKVSDTSGDNPNIVNFIRKSSQLPPHKCRIVTIFDFDCMTNEAQMALRRIIEIYSEKVRFIFICNNLNKIIEALQSRTLILKFSSPMTEEIINRLKEISEIEKLTISDEIYQAIGIISNNDIKQAINYLQVFSNSSDKNVENFYHLFNMPSIACITQIIHQCLEDNPSSHAQAFTTLDLLIDNGYNVSDLLDIIVKVLMYNKDLSASNRVLMLEETIKIICLCEQSNSVIHLYQLLTTWITHH</sequence>
<dbReference type="Gene3D" id="1.10.8.60">
    <property type="match status" value="1"/>
</dbReference>
<dbReference type="GO" id="GO:0003689">
    <property type="term" value="F:DNA clamp loader activity"/>
    <property type="evidence" value="ECO:0007669"/>
    <property type="project" value="TreeGrafter"/>
</dbReference>
<dbReference type="GO" id="GO:0005634">
    <property type="term" value="C:nucleus"/>
    <property type="evidence" value="ECO:0007669"/>
    <property type="project" value="TreeGrafter"/>
</dbReference>
<dbReference type="InterPro" id="IPR027417">
    <property type="entry name" value="P-loop_NTPase"/>
</dbReference>
<dbReference type="Gene3D" id="3.40.50.300">
    <property type="entry name" value="P-loop containing nucleotide triphosphate hydrolases"/>
    <property type="match status" value="1"/>
</dbReference>
<dbReference type="Pfam" id="PF08542">
    <property type="entry name" value="Rep_fac_C"/>
    <property type="match status" value="1"/>
</dbReference>
<dbReference type="InterPro" id="IPR050238">
    <property type="entry name" value="DNA_Rep/Repair_Clamp_Loader"/>
</dbReference>
<evidence type="ECO:0000256" key="3">
    <source>
        <dbReference type="ARBA" id="ARBA00022840"/>
    </source>
</evidence>
<dbReference type="PANTHER" id="PTHR11669:SF5">
    <property type="entry name" value="REPLICATION FACTOR C SUBUNIT 2"/>
    <property type="match status" value="1"/>
</dbReference>
<dbReference type="InterPro" id="IPR003959">
    <property type="entry name" value="ATPase_AAA_core"/>
</dbReference>
<dbReference type="GO" id="GO:0005663">
    <property type="term" value="C:DNA replication factor C complex"/>
    <property type="evidence" value="ECO:0007669"/>
    <property type="project" value="TreeGrafter"/>
</dbReference>
<dbReference type="GO" id="GO:0006261">
    <property type="term" value="P:DNA-templated DNA replication"/>
    <property type="evidence" value="ECO:0007669"/>
    <property type="project" value="TreeGrafter"/>
</dbReference>
<evidence type="ECO:0000256" key="2">
    <source>
        <dbReference type="ARBA" id="ARBA00022741"/>
    </source>
</evidence>
<dbReference type="Pfam" id="PF00004">
    <property type="entry name" value="AAA"/>
    <property type="match status" value="1"/>
</dbReference>
<dbReference type="SUPFAM" id="SSF52540">
    <property type="entry name" value="P-loop containing nucleoside triphosphate hydrolases"/>
    <property type="match status" value="1"/>
</dbReference>
<dbReference type="AlphaFoldDB" id="A0A6C0BL96"/>
<evidence type="ECO:0000259" key="5">
    <source>
        <dbReference type="Pfam" id="PF08542"/>
    </source>
</evidence>
<dbReference type="GO" id="GO:0006281">
    <property type="term" value="P:DNA repair"/>
    <property type="evidence" value="ECO:0007669"/>
    <property type="project" value="TreeGrafter"/>
</dbReference>
<proteinExistence type="predicted"/>
<evidence type="ECO:0000256" key="1">
    <source>
        <dbReference type="ARBA" id="ARBA00022705"/>
    </source>
</evidence>
<dbReference type="CDD" id="cd18140">
    <property type="entry name" value="HLD_clamp_RFC"/>
    <property type="match status" value="1"/>
</dbReference>
<protein>
    <submittedName>
        <fullName evidence="6">Uncharacterized protein</fullName>
    </submittedName>
</protein>
<organism evidence="6">
    <name type="scientific">viral metagenome</name>
    <dbReference type="NCBI Taxonomy" id="1070528"/>
    <lineage>
        <taxon>unclassified sequences</taxon>
        <taxon>metagenomes</taxon>
        <taxon>organismal metagenomes</taxon>
    </lineage>
</organism>
<keyword evidence="2" id="KW-0547">Nucleotide-binding</keyword>
<dbReference type="PANTHER" id="PTHR11669">
    <property type="entry name" value="REPLICATION FACTOR C / DNA POLYMERASE III GAMMA-TAU SUBUNIT"/>
    <property type="match status" value="1"/>
</dbReference>
<evidence type="ECO:0000259" key="4">
    <source>
        <dbReference type="Pfam" id="PF00004"/>
    </source>
</evidence>
<feature type="domain" description="ATPase AAA-type core" evidence="4">
    <location>
        <begin position="52"/>
        <end position="180"/>
    </location>
</feature>
<keyword evidence="1" id="KW-0235">DNA replication</keyword>
<dbReference type="GO" id="GO:0016887">
    <property type="term" value="F:ATP hydrolysis activity"/>
    <property type="evidence" value="ECO:0007669"/>
    <property type="project" value="InterPro"/>
</dbReference>
<dbReference type="InterPro" id="IPR013748">
    <property type="entry name" value="Rep_factorC_C"/>
</dbReference>
<name>A0A6C0BL96_9ZZZZ</name>
<evidence type="ECO:0000313" key="6">
    <source>
        <dbReference type="EMBL" id="QHS92339.1"/>
    </source>
</evidence>
<feature type="domain" description="Replication factor C C-terminal" evidence="5">
    <location>
        <begin position="255"/>
        <end position="319"/>
    </location>
</feature>
<dbReference type="CDD" id="cd00009">
    <property type="entry name" value="AAA"/>
    <property type="match status" value="1"/>
</dbReference>
<dbReference type="GO" id="GO:0005524">
    <property type="term" value="F:ATP binding"/>
    <property type="evidence" value="ECO:0007669"/>
    <property type="project" value="UniProtKB-KW"/>
</dbReference>
<keyword evidence="3" id="KW-0067">ATP-binding</keyword>
<dbReference type="InterPro" id="IPR047854">
    <property type="entry name" value="RFC_lid"/>
</dbReference>
<dbReference type="EMBL" id="MN739178">
    <property type="protein sequence ID" value="QHS92339.1"/>
    <property type="molecule type" value="Genomic_DNA"/>
</dbReference>
<reference evidence="6" key="1">
    <citation type="journal article" date="2020" name="Nature">
        <title>Giant virus diversity and host interactions through global metagenomics.</title>
        <authorList>
            <person name="Schulz F."/>
            <person name="Roux S."/>
            <person name="Paez-Espino D."/>
            <person name="Jungbluth S."/>
            <person name="Walsh D.A."/>
            <person name="Denef V.J."/>
            <person name="McMahon K.D."/>
            <person name="Konstantinidis K.T."/>
            <person name="Eloe-Fadrosh E.A."/>
            <person name="Kyrpides N.C."/>
            <person name="Woyke T."/>
        </authorList>
    </citation>
    <scope>NUCLEOTIDE SEQUENCE</scope>
    <source>
        <strain evidence="6">GVMAG-M-3300014204-73</strain>
    </source>
</reference>